<evidence type="ECO:0000313" key="2">
    <source>
        <dbReference type="Proteomes" id="UP001237869"/>
    </source>
</evidence>
<name>A0AAJ6JW80_CARRU</name>
<sequence>MKKKILILKIYSLSNYKTNILTLKFKKKNKNVVNTVYYIINNLNFLNKKKISFLMYYYICNLYSKINIMYNDYYIFNENSTYYIELNENYYIHEILFFLDETKIKTPISLKNIKKIYTNVLKKKKKKIYENIKERYVITYLYVFMNFDLKIKKILKFFNNYFDENVFFFLKNAKKVCSIFHFNYEEYSSKIHIGMMKNQNNNFPYYVLFIINNLIKRNHYKINISIEIYNFDVLKIIKKSKTFKKVKINLIINIPDLFIENLIKSKKWFLFDSLKIKKKYNFYLQNFYDEYIGYGTFRNLYKKIIKNKNIYKIELDTKKFLLFIFKYKVNIFFSDINNRKNLNKHNGSLINNFFHNKIFDRNNYFKRNLSYLKNANLLIQRNNSHYIELKLNQNFLICKNNIKNFFKKFFFLNFKNDFLIIEREINFHLNFRLKPIIININNINKKKTNYLNYHLSKLNTFSSSISEPYCLYQGSDYFNHNYFYRNKFNTNKWKKLIIFIDKHRMKSSLFLSNKNKNKITTTFDKYYINLLITKWQLNETYKF</sequence>
<proteinExistence type="predicted"/>
<dbReference type="RefSeq" id="WP_280956225.1">
    <property type="nucleotide sequence ID" value="NZ_CP092147.1"/>
</dbReference>
<gene>
    <name evidence="1" type="ORF">MEJ65_00075</name>
</gene>
<reference evidence="1" key="1">
    <citation type="submission" date="2022-02" db="EMBL/GenBank/DDBJ databases">
        <title>Long-read sequencing of the primary endosymbionts of Cacopsylla melanoneura.</title>
        <authorList>
            <person name="Dittmer J."/>
            <person name="Corretto E."/>
            <person name="Stauffer C."/>
            <person name="Schuler H."/>
        </authorList>
    </citation>
    <scope>NUCLEOTIDE SEQUENCE</scope>
    <source>
        <strain evidence="1">Cmel4</strain>
    </source>
</reference>
<accession>A0AAJ6JW80</accession>
<dbReference type="EMBL" id="CP092148">
    <property type="protein sequence ID" value="WGS67263.1"/>
    <property type="molecule type" value="Genomic_DNA"/>
</dbReference>
<protein>
    <submittedName>
        <fullName evidence="1">Uncharacterized protein</fullName>
    </submittedName>
</protein>
<dbReference type="Proteomes" id="UP001237869">
    <property type="component" value="Chromosome"/>
</dbReference>
<dbReference type="AlphaFoldDB" id="A0AAJ6JW80"/>
<organism evidence="1 2">
    <name type="scientific">Carsonella ruddii</name>
    <dbReference type="NCBI Taxonomy" id="114186"/>
    <lineage>
        <taxon>Bacteria</taxon>
        <taxon>Pseudomonadati</taxon>
        <taxon>Pseudomonadota</taxon>
        <taxon>Gammaproteobacteria</taxon>
        <taxon>Oceanospirillales</taxon>
        <taxon>Halomonadaceae</taxon>
        <taxon>Zymobacter group</taxon>
        <taxon>Candidatus Carsonella</taxon>
    </lineage>
</organism>
<evidence type="ECO:0000313" key="1">
    <source>
        <dbReference type="EMBL" id="WGS67263.1"/>
    </source>
</evidence>
<dbReference type="SUPFAM" id="SSF51998">
    <property type="entry name" value="PFL-like glycyl radical enzymes"/>
    <property type="match status" value="1"/>
</dbReference>